<sequence length="294" mass="32377">MNILAQIEALKQEVVQLSSQLAEAEQHSRVARKLLRKAKLRALYLRFAQALRAPAKEYSLWFPGVLIVGSFLGAAIAFVLLFLLGLSATSLAIGTSLAAVAMLGFLTRAIISPATSTLAKLIAEQQTIKAQLRQDLIQWEGESEDRRRRIETTKSTINELADSNRIEREQLLKENWKTMQGTEWQEFLVKVFEALGASAQMARTTGDEGVDLLVRFGEMMIAVQAKGFVGSVDKEAIQQVVAGKAHYGCDRAAVITNSRFSAPARSIALGHSCFLIGEQEFPAFVMGSNLEMFQ</sequence>
<name>A0A5B9QDS3_9BACT</name>
<keyword evidence="3" id="KW-0378">Hydrolase</keyword>
<dbReference type="GO" id="GO:0009307">
    <property type="term" value="P:DNA restriction-modification system"/>
    <property type="evidence" value="ECO:0007669"/>
    <property type="project" value="InterPro"/>
</dbReference>
<dbReference type="PANTHER" id="PTHR30015:SF6">
    <property type="entry name" value="SLL1429 PROTEIN"/>
    <property type="match status" value="1"/>
</dbReference>
<dbReference type="PANTHER" id="PTHR30015">
    <property type="entry name" value="MRR RESTRICTION SYSTEM PROTEIN"/>
    <property type="match status" value="1"/>
</dbReference>
<feature type="transmembrane region" description="Helical" evidence="1">
    <location>
        <begin position="90"/>
        <end position="111"/>
    </location>
</feature>
<dbReference type="Proteomes" id="UP000323917">
    <property type="component" value="Chromosome"/>
</dbReference>
<feature type="domain" description="Restriction endonuclease type IV Mrr" evidence="2">
    <location>
        <begin position="177"/>
        <end position="280"/>
    </location>
</feature>
<organism evidence="3 4">
    <name type="scientific">Bythopirellula goksoeyrii</name>
    <dbReference type="NCBI Taxonomy" id="1400387"/>
    <lineage>
        <taxon>Bacteria</taxon>
        <taxon>Pseudomonadati</taxon>
        <taxon>Planctomycetota</taxon>
        <taxon>Planctomycetia</taxon>
        <taxon>Pirellulales</taxon>
        <taxon>Lacipirellulaceae</taxon>
        <taxon>Bythopirellula</taxon>
    </lineage>
</organism>
<keyword evidence="1" id="KW-0812">Transmembrane</keyword>
<evidence type="ECO:0000256" key="1">
    <source>
        <dbReference type="SAM" id="Phobius"/>
    </source>
</evidence>
<gene>
    <name evidence="3" type="ORF">Pr1d_43940</name>
</gene>
<dbReference type="KEGG" id="bgok:Pr1d_43940"/>
<proteinExistence type="predicted"/>
<dbReference type="EMBL" id="CP042913">
    <property type="protein sequence ID" value="QEG37054.1"/>
    <property type="molecule type" value="Genomic_DNA"/>
</dbReference>
<dbReference type="AlphaFoldDB" id="A0A5B9QDS3"/>
<dbReference type="InterPro" id="IPR052906">
    <property type="entry name" value="Type_IV_Methyl-Rstrct_Enzyme"/>
</dbReference>
<keyword evidence="3" id="KW-0255">Endonuclease</keyword>
<dbReference type="Gene3D" id="3.40.1350.10">
    <property type="match status" value="1"/>
</dbReference>
<dbReference type="InterPro" id="IPR011856">
    <property type="entry name" value="tRNA_endonuc-like_dom_sf"/>
</dbReference>
<dbReference type="GO" id="GO:0003677">
    <property type="term" value="F:DNA binding"/>
    <property type="evidence" value="ECO:0007669"/>
    <property type="project" value="InterPro"/>
</dbReference>
<dbReference type="InterPro" id="IPR007560">
    <property type="entry name" value="Restrct_endonuc_IV_Mrr"/>
</dbReference>
<keyword evidence="3" id="KW-0540">Nuclease</keyword>
<feature type="transmembrane region" description="Helical" evidence="1">
    <location>
        <begin position="60"/>
        <end position="84"/>
    </location>
</feature>
<dbReference type="GO" id="GO:0015666">
    <property type="term" value="F:restriction endodeoxyribonuclease activity"/>
    <property type="evidence" value="ECO:0007669"/>
    <property type="project" value="TreeGrafter"/>
</dbReference>
<evidence type="ECO:0000259" key="2">
    <source>
        <dbReference type="Pfam" id="PF04471"/>
    </source>
</evidence>
<dbReference type="RefSeq" id="WP_148075333.1">
    <property type="nucleotide sequence ID" value="NZ_CP042913.1"/>
</dbReference>
<evidence type="ECO:0000313" key="3">
    <source>
        <dbReference type="EMBL" id="QEG37054.1"/>
    </source>
</evidence>
<keyword evidence="1" id="KW-1133">Transmembrane helix</keyword>
<dbReference type="Pfam" id="PF04471">
    <property type="entry name" value="Mrr_cat"/>
    <property type="match status" value="1"/>
</dbReference>
<keyword evidence="4" id="KW-1185">Reference proteome</keyword>
<protein>
    <submittedName>
        <fullName evidence="3">Restriction endonuclease</fullName>
    </submittedName>
</protein>
<dbReference type="OrthoDB" id="9797274at2"/>
<dbReference type="InterPro" id="IPR011335">
    <property type="entry name" value="Restrct_endonuc-II-like"/>
</dbReference>
<accession>A0A5B9QDS3</accession>
<evidence type="ECO:0000313" key="4">
    <source>
        <dbReference type="Proteomes" id="UP000323917"/>
    </source>
</evidence>
<keyword evidence="1" id="KW-0472">Membrane</keyword>
<reference evidence="3 4" key="1">
    <citation type="submission" date="2019-08" db="EMBL/GenBank/DDBJ databases">
        <title>Deep-cultivation of Planctomycetes and their phenomic and genomic characterization uncovers novel biology.</title>
        <authorList>
            <person name="Wiegand S."/>
            <person name="Jogler M."/>
            <person name="Boedeker C."/>
            <person name="Pinto D."/>
            <person name="Vollmers J."/>
            <person name="Rivas-Marin E."/>
            <person name="Kohn T."/>
            <person name="Peeters S.H."/>
            <person name="Heuer A."/>
            <person name="Rast P."/>
            <person name="Oberbeckmann S."/>
            <person name="Bunk B."/>
            <person name="Jeske O."/>
            <person name="Meyerdierks A."/>
            <person name="Storesund J.E."/>
            <person name="Kallscheuer N."/>
            <person name="Luecker S."/>
            <person name="Lage O.M."/>
            <person name="Pohl T."/>
            <person name="Merkel B.J."/>
            <person name="Hornburger P."/>
            <person name="Mueller R.-W."/>
            <person name="Bruemmer F."/>
            <person name="Labrenz M."/>
            <person name="Spormann A.M."/>
            <person name="Op den Camp H."/>
            <person name="Overmann J."/>
            <person name="Amann R."/>
            <person name="Jetten M.S.M."/>
            <person name="Mascher T."/>
            <person name="Medema M.H."/>
            <person name="Devos D.P."/>
            <person name="Kaster A.-K."/>
            <person name="Ovreas L."/>
            <person name="Rohde M."/>
            <person name="Galperin M.Y."/>
            <person name="Jogler C."/>
        </authorList>
    </citation>
    <scope>NUCLEOTIDE SEQUENCE [LARGE SCALE GENOMIC DNA]</scope>
    <source>
        <strain evidence="3 4">Pr1d</strain>
    </source>
</reference>
<dbReference type="SUPFAM" id="SSF52980">
    <property type="entry name" value="Restriction endonuclease-like"/>
    <property type="match status" value="1"/>
</dbReference>